<dbReference type="Proteomes" id="UP000708208">
    <property type="component" value="Unassembled WGS sequence"/>
</dbReference>
<name>A0A8J2NK92_9HEXA</name>
<evidence type="ECO:0000313" key="2">
    <source>
        <dbReference type="EMBL" id="CAG7675977.1"/>
    </source>
</evidence>
<keyword evidence="3" id="KW-1185">Reference proteome</keyword>
<organism evidence="2 3">
    <name type="scientific">Allacma fusca</name>
    <dbReference type="NCBI Taxonomy" id="39272"/>
    <lineage>
        <taxon>Eukaryota</taxon>
        <taxon>Metazoa</taxon>
        <taxon>Ecdysozoa</taxon>
        <taxon>Arthropoda</taxon>
        <taxon>Hexapoda</taxon>
        <taxon>Collembola</taxon>
        <taxon>Symphypleona</taxon>
        <taxon>Sminthuridae</taxon>
        <taxon>Allacma</taxon>
    </lineage>
</organism>
<gene>
    <name evidence="2" type="ORF">AFUS01_LOCUS2391</name>
</gene>
<dbReference type="EMBL" id="CAJVCH010013656">
    <property type="protein sequence ID" value="CAG7675977.1"/>
    <property type="molecule type" value="Genomic_DNA"/>
</dbReference>
<reference evidence="2" key="1">
    <citation type="submission" date="2021-06" db="EMBL/GenBank/DDBJ databases">
        <authorList>
            <person name="Hodson N. C."/>
            <person name="Mongue J. A."/>
            <person name="Jaron S. K."/>
        </authorList>
    </citation>
    <scope>NUCLEOTIDE SEQUENCE</scope>
</reference>
<evidence type="ECO:0000256" key="1">
    <source>
        <dbReference type="SAM" id="SignalP"/>
    </source>
</evidence>
<feature type="chain" id="PRO_5035153178" evidence="1">
    <location>
        <begin position="17"/>
        <end position="125"/>
    </location>
</feature>
<protein>
    <submittedName>
        <fullName evidence="2">Uncharacterized protein</fullName>
    </submittedName>
</protein>
<comment type="caution">
    <text evidence="2">The sequence shown here is derived from an EMBL/GenBank/DDBJ whole genome shotgun (WGS) entry which is preliminary data.</text>
</comment>
<keyword evidence="1" id="KW-0732">Signal</keyword>
<accession>A0A8J2NK92</accession>
<proteinExistence type="predicted"/>
<evidence type="ECO:0000313" key="3">
    <source>
        <dbReference type="Proteomes" id="UP000708208"/>
    </source>
</evidence>
<sequence>MRVALLLFAIIYTAHAADKKDCAKELEILQKLEKETVPLLKLDWTKVPDPLGVSLAVLIKGLVETLKTTPKDKCETWDILFHDLATAAELYEVNNLKESWAKIPADIEKPLHSFTRSIYEQYHKL</sequence>
<dbReference type="AlphaFoldDB" id="A0A8J2NK92"/>
<feature type="signal peptide" evidence="1">
    <location>
        <begin position="1"/>
        <end position="16"/>
    </location>
</feature>